<keyword evidence="2" id="KW-1185">Reference proteome</keyword>
<accession>A0AAE9EXF2</accession>
<sequence length="87" mass="9754">MILCRFEIQHGYEKRLQAAANKADFLKGASVDSARSSSSNLNPIIGYDQTNLVLLDRLQPPADKPWCTNDENSVLTINLVEFIEPTF</sequence>
<dbReference type="Proteomes" id="UP000829354">
    <property type="component" value="Chromosome IV"/>
</dbReference>
<evidence type="ECO:0000313" key="1">
    <source>
        <dbReference type="EMBL" id="UMM30132.1"/>
    </source>
</evidence>
<reference evidence="1 2" key="1">
    <citation type="submission" date="2022-04" db="EMBL/GenBank/DDBJ databases">
        <title>Chromosome-level reference genomes for two strains of Caenorhabditis briggsae: an improved platform for comparative genomics.</title>
        <authorList>
            <person name="Stevens L."/>
            <person name="Andersen E."/>
        </authorList>
    </citation>
    <scope>NUCLEOTIDE SEQUENCE [LARGE SCALE GENOMIC DNA]</scope>
    <source>
        <strain evidence="1">VX34</strain>
        <tissue evidence="1">Whole-organism</tissue>
    </source>
</reference>
<protein>
    <submittedName>
        <fullName evidence="1">Uncharacterized protein</fullName>
    </submittedName>
</protein>
<dbReference type="AlphaFoldDB" id="A0AAE9EXF2"/>
<name>A0AAE9EXF2_CAEBR</name>
<evidence type="ECO:0000313" key="2">
    <source>
        <dbReference type="Proteomes" id="UP000829354"/>
    </source>
</evidence>
<proteinExistence type="predicted"/>
<gene>
    <name evidence="1" type="ORF">L5515_012142</name>
</gene>
<dbReference type="EMBL" id="CP092623">
    <property type="protein sequence ID" value="UMM30132.1"/>
    <property type="molecule type" value="Genomic_DNA"/>
</dbReference>
<organism evidence="1 2">
    <name type="scientific">Caenorhabditis briggsae</name>
    <dbReference type="NCBI Taxonomy" id="6238"/>
    <lineage>
        <taxon>Eukaryota</taxon>
        <taxon>Metazoa</taxon>
        <taxon>Ecdysozoa</taxon>
        <taxon>Nematoda</taxon>
        <taxon>Chromadorea</taxon>
        <taxon>Rhabditida</taxon>
        <taxon>Rhabditina</taxon>
        <taxon>Rhabditomorpha</taxon>
        <taxon>Rhabditoidea</taxon>
        <taxon>Rhabditidae</taxon>
        <taxon>Peloderinae</taxon>
        <taxon>Caenorhabditis</taxon>
    </lineage>
</organism>